<dbReference type="Gene3D" id="1.20.1560.10">
    <property type="entry name" value="ABC transporter type 1, transmembrane domain"/>
    <property type="match status" value="1"/>
</dbReference>
<evidence type="ECO:0000256" key="1">
    <source>
        <dbReference type="ARBA" id="ARBA00004141"/>
    </source>
</evidence>
<evidence type="ECO:0000256" key="4">
    <source>
        <dbReference type="ARBA" id="ARBA00023136"/>
    </source>
</evidence>
<dbReference type="GO" id="GO:0016020">
    <property type="term" value="C:membrane"/>
    <property type="evidence" value="ECO:0007669"/>
    <property type="project" value="UniProtKB-SubCell"/>
</dbReference>
<evidence type="ECO:0000256" key="5">
    <source>
        <dbReference type="SAM" id="MobiDB-lite"/>
    </source>
</evidence>
<dbReference type="GO" id="GO:0005524">
    <property type="term" value="F:ATP binding"/>
    <property type="evidence" value="ECO:0007669"/>
    <property type="project" value="UniProtKB-KW"/>
</dbReference>
<accession>U6ML64</accession>
<dbReference type="InterPro" id="IPR039421">
    <property type="entry name" value="Type_1_exporter"/>
</dbReference>
<dbReference type="Pfam" id="PF00005">
    <property type="entry name" value="ABC_tran"/>
    <property type="match status" value="1"/>
</dbReference>
<keyword evidence="8" id="KW-0067">ATP-binding</keyword>
<dbReference type="GeneID" id="25473850"/>
<evidence type="ECO:0000313" key="8">
    <source>
        <dbReference type="EMBL" id="CDJ63189.1"/>
    </source>
</evidence>
<dbReference type="InterPro" id="IPR011527">
    <property type="entry name" value="ABC1_TM_dom"/>
</dbReference>
<dbReference type="OrthoDB" id="6500128at2759"/>
<organism evidence="8 9">
    <name type="scientific">Eimeria necatrix</name>
    <dbReference type="NCBI Taxonomy" id="51315"/>
    <lineage>
        <taxon>Eukaryota</taxon>
        <taxon>Sar</taxon>
        <taxon>Alveolata</taxon>
        <taxon>Apicomplexa</taxon>
        <taxon>Conoidasida</taxon>
        <taxon>Coccidia</taxon>
        <taxon>Eucoccidiorida</taxon>
        <taxon>Eimeriorina</taxon>
        <taxon>Eimeriidae</taxon>
        <taxon>Eimeria</taxon>
    </lineage>
</organism>
<feature type="region of interest" description="Disordered" evidence="5">
    <location>
        <begin position="285"/>
        <end position="339"/>
    </location>
</feature>
<dbReference type="EMBL" id="HG722734">
    <property type="protein sequence ID" value="CDJ63189.1"/>
    <property type="molecule type" value="Genomic_DNA"/>
</dbReference>
<comment type="subcellular location">
    <subcellularLocation>
        <location evidence="1">Membrane</location>
        <topology evidence="1">Multi-pass membrane protein</topology>
    </subcellularLocation>
</comment>
<dbReference type="PANTHER" id="PTHR24221:SF503">
    <property type="entry name" value="MITOCHONDRIAL POTASSIUM CHANNEL ATP-BINDING SUBUNIT"/>
    <property type="match status" value="1"/>
</dbReference>
<dbReference type="InterPro" id="IPR036640">
    <property type="entry name" value="ABC1_TM_sf"/>
</dbReference>
<keyword evidence="3" id="KW-1133">Transmembrane helix</keyword>
<dbReference type="InterPro" id="IPR027417">
    <property type="entry name" value="P-loop_NTPase"/>
</dbReference>
<dbReference type="Gene3D" id="3.40.50.300">
    <property type="entry name" value="P-loop containing nucleotide triphosphate hydrolases"/>
    <property type="match status" value="1"/>
</dbReference>
<dbReference type="InterPro" id="IPR003439">
    <property type="entry name" value="ABC_transporter-like_ATP-bd"/>
</dbReference>
<reference evidence="8" key="1">
    <citation type="submission" date="2013-10" db="EMBL/GenBank/DDBJ databases">
        <title>Genomic analysis of the causative agents of coccidiosis in chickens.</title>
        <authorList>
            <person name="Reid A.J."/>
            <person name="Blake D."/>
            <person name="Billington K."/>
            <person name="Browne H."/>
            <person name="Dunn M."/>
            <person name="Hung S."/>
            <person name="Kawahara F."/>
            <person name="Miranda-Saavedra D."/>
            <person name="Mourier T."/>
            <person name="Nagra H."/>
            <person name="Otto T.D."/>
            <person name="Rawlings N."/>
            <person name="Sanchez A."/>
            <person name="Sanders M."/>
            <person name="Subramaniam C."/>
            <person name="Tay Y."/>
            <person name="Dear P."/>
            <person name="Doerig C."/>
            <person name="Gruber A."/>
            <person name="Parkinson J."/>
            <person name="Shirley M."/>
            <person name="Wan K.L."/>
            <person name="Berriman M."/>
            <person name="Tomley F."/>
            <person name="Pain A."/>
        </authorList>
    </citation>
    <scope>NUCLEOTIDE SEQUENCE [LARGE SCALE GENOMIC DNA]</scope>
    <source>
        <strain evidence="8">Houghton</strain>
    </source>
</reference>
<evidence type="ECO:0000313" key="9">
    <source>
        <dbReference type="Proteomes" id="UP000030754"/>
    </source>
</evidence>
<sequence length="339" mass="36201">MAALGMLAVPCVLLGTGGAARAIGSLGLLQNDLLADISAIATEVLANVQTVKANAAEDMEVQRYSACQDASLRVLREGVIAESFFKQAKQMLLLTTDLGLLAFGMRSVVKGNLTIGRFMSFRSYLRKFYLALDALTDIYKDTRFSLTASKRYFDLIDRKPTLVSKKLQQETQKPAGGPSPESQGAPQGPPGQAAGRQGEARGPALVEFRNVSFAYAPTSAAATAAAAAATGDGKAEAGGSLGGPQILKNLSLRVPRGEVLALVGPSGAGKSTLVKLAQRFYDPQVVKQKQHEQQQQQQQQHGQQQHQKQQQHEPQQPQQLPQQHQPPTCEPLPAALPAS</sequence>
<gene>
    <name evidence="8" type="ORF">ENH_00036880</name>
</gene>
<dbReference type="GO" id="GO:0016887">
    <property type="term" value="F:ATP hydrolysis activity"/>
    <property type="evidence" value="ECO:0007669"/>
    <property type="project" value="InterPro"/>
</dbReference>
<name>U6ML64_9EIME</name>
<proteinExistence type="predicted"/>
<dbReference type="RefSeq" id="XP_013440551.1">
    <property type="nucleotide sequence ID" value="XM_013585097.1"/>
</dbReference>
<keyword evidence="6" id="KW-0732">Signal</keyword>
<dbReference type="PROSITE" id="PS50929">
    <property type="entry name" value="ABC_TM1F"/>
    <property type="match status" value="1"/>
</dbReference>
<feature type="chain" id="PRO_5004675144" evidence="6">
    <location>
        <begin position="23"/>
        <end position="339"/>
    </location>
</feature>
<feature type="region of interest" description="Disordered" evidence="5">
    <location>
        <begin position="167"/>
        <end position="200"/>
    </location>
</feature>
<dbReference type="Proteomes" id="UP000030754">
    <property type="component" value="Unassembled WGS sequence"/>
</dbReference>
<dbReference type="VEuPathDB" id="ToxoDB:ENH_00036880"/>
<evidence type="ECO:0000256" key="2">
    <source>
        <dbReference type="ARBA" id="ARBA00022692"/>
    </source>
</evidence>
<feature type="compositionally biased region" description="Low complexity" evidence="5">
    <location>
        <begin position="293"/>
        <end position="327"/>
    </location>
</feature>
<dbReference type="AlphaFoldDB" id="U6ML64"/>
<evidence type="ECO:0000256" key="6">
    <source>
        <dbReference type="SAM" id="SignalP"/>
    </source>
</evidence>
<dbReference type="Pfam" id="PF00664">
    <property type="entry name" value="ABC_membrane"/>
    <property type="match status" value="1"/>
</dbReference>
<keyword evidence="8" id="KW-0547">Nucleotide-binding</keyword>
<reference evidence="8" key="2">
    <citation type="submission" date="2013-10" db="EMBL/GenBank/DDBJ databases">
        <authorList>
            <person name="Aslett M."/>
        </authorList>
    </citation>
    <scope>NUCLEOTIDE SEQUENCE [LARGE SCALE GENOMIC DNA]</scope>
    <source>
        <strain evidence="8">Houghton</strain>
    </source>
</reference>
<dbReference type="SUPFAM" id="SSF90123">
    <property type="entry name" value="ABC transporter transmembrane region"/>
    <property type="match status" value="1"/>
</dbReference>
<keyword evidence="9" id="KW-1185">Reference proteome</keyword>
<evidence type="ECO:0000259" key="7">
    <source>
        <dbReference type="PROSITE" id="PS50929"/>
    </source>
</evidence>
<evidence type="ECO:0000256" key="3">
    <source>
        <dbReference type="ARBA" id="ARBA00022989"/>
    </source>
</evidence>
<feature type="domain" description="ABC transmembrane type-1" evidence="7">
    <location>
        <begin position="1"/>
        <end position="139"/>
    </location>
</feature>
<keyword evidence="4" id="KW-0472">Membrane</keyword>
<dbReference type="SUPFAM" id="SSF52540">
    <property type="entry name" value="P-loop containing nucleoside triphosphate hydrolases"/>
    <property type="match status" value="1"/>
</dbReference>
<keyword evidence="2" id="KW-0812">Transmembrane</keyword>
<protein>
    <submittedName>
        <fullName evidence="8">ATP-binding cassette sub-family B member 5, putative</fullName>
    </submittedName>
</protein>
<dbReference type="PANTHER" id="PTHR24221">
    <property type="entry name" value="ATP-BINDING CASSETTE SUB-FAMILY B"/>
    <property type="match status" value="1"/>
</dbReference>
<feature type="signal peptide" evidence="6">
    <location>
        <begin position="1"/>
        <end position="22"/>
    </location>
</feature>
<dbReference type="GO" id="GO:0140359">
    <property type="term" value="F:ABC-type transporter activity"/>
    <property type="evidence" value="ECO:0007669"/>
    <property type="project" value="InterPro"/>
</dbReference>
<feature type="compositionally biased region" description="Low complexity" evidence="5">
    <location>
        <begin position="174"/>
        <end position="200"/>
    </location>
</feature>